<gene>
    <name evidence="4" type="primary">cmeC</name>
    <name evidence="4" type="ORF">LT85_1467</name>
</gene>
<proteinExistence type="inferred from homology"/>
<evidence type="ECO:0000256" key="3">
    <source>
        <dbReference type="SAM" id="MobiDB-lite"/>
    </source>
</evidence>
<keyword evidence="2" id="KW-1134">Transmembrane beta strand</keyword>
<dbReference type="SUPFAM" id="SSF56954">
    <property type="entry name" value="Outer membrane efflux proteins (OEP)"/>
    <property type="match status" value="1"/>
</dbReference>
<keyword evidence="2" id="KW-0472">Membrane</keyword>
<comment type="subcellular location">
    <subcellularLocation>
        <location evidence="2">Cell membrane</location>
        <topology evidence="2">Lipid-anchor</topology>
    </subcellularLocation>
</comment>
<dbReference type="STRING" id="279058.LT85_1467"/>
<dbReference type="HOGENOM" id="CLU_012817_13_1_4"/>
<dbReference type="Gene3D" id="2.20.200.10">
    <property type="entry name" value="Outer membrane efflux proteins (OEP)"/>
    <property type="match status" value="1"/>
</dbReference>
<dbReference type="KEGG" id="care:LT85_1467"/>
<feature type="region of interest" description="Disordered" evidence="3">
    <location>
        <begin position="469"/>
        <end position="494"/>
    </location>
</feature>
<dbReference type="InterPro" id="IPR003423">
    <property type="entry name" value="OMP_efflux"/>
</dbReference>
<sequence>MKNITMYPTIAVLAGSLLAGCTALHTPYQQPPLATPANWQNLPPQTAGDATLHDRWWRRFNDPQLNQLVELALARNNDLAAAAILVRRAQLQAGLAVTNPTVSLGFSTSNSRNLGGTSNNLPGLPGAPASSHSQSLSASVAYEVDLWGKLASQRDAAQWEALATVEDRDSTALALVGTTAGLYWKIANLQQRIALSEQSIAYVAKILELVRVQYDAGAVSSLEVLEAERSLASQQASHTQLLQELVETRTALAILFDGPPETLDNRQYQLAVATVPAVEAGLPSELLARRPDLRAAELRLRKTLSGAGAVRAGYYPSFTLTGTLGSGSSSLQNLLQNPLATLASSLTFPFLQWNQMQLNIAVSKTDYEKASIDFRQTFYKALGDVENALSARSQFQAQGLKLEQSLAAAKRIENLYQERYRAGSVALKIWLDAQETLRSAEIAVADNNLNLLNSQVKLYQALGGDMVDTQASPANEERPVALRRADNPADATLQ</sequence>
<keyword evidence="2" id="KW-0812">Transmembrane</keyword>
<reference evidence="5" key="1">
    <citation type="journal article" date="2014" name="Soil Biol. Biochem.">
        <title>Structure and function of bacterial communities in ageing soils: Insights from the Mendocino ecological staircase.</title>
        <authorList>
            <person name="Uroz S."/>
            <person name="Tech J.J."/>
            <person name="Sawaya N.A."/>
            <person name="Frey-Klett P."/>
            <person name="Leveau J.H.J."/>
        </authorList>
    </citation>
    <scope>NUCLEOTIDE SEQUENCE [LARGE SCALE GENOMIC DNA]</scope>
    <source>
        <strain evidence="5">Cal35</strain>
    </source>
</reference>
<evidence type="ECO:0000256" key="2">
    <source>
        <dbReference type="RuleBase" id="RU362097"/>
    </source>
</evidence>
<dbReference type="AlphaFoldDB" id="A0A0A1FA19"/>
<name>A0A0A1FA19_9BURK</name>
<dbReference type="EMBL" id="CP009962">
    <property type="protein sequence ID" value="AIY40625.1"/>
    <property type="molecule type" value="Genomic_DNA"/>
</dbReference>
<dbReference type="PANTHER" id="PTHR30203">
    <property type="entry name" value="OUTER MEMBRANE CATION EFFLUX PROTEIN"/>
    <property type="match status" value="1"/>
</dbReference>
<protein>
    <submittedName>
        <fullName evidence="4">RND efflux system</fullName>
    </submittedName>
</protein>
<dbReference type="InterPro" id="IPR010131">
    <property type="entry name" value="MdtP/NodT-like"/>
</dbReference>
<dbReference type="Pfam" id="PF02321">
    <property type="entry name" value="OEP"/>
    <property type="match status" value="2"/>
</dbReference>
<feature type="chain" id="PRO_5001433696" evidence="2">
    <location>
        <begin position="20"/>
        <end position="494"/>
    </location>
</feature>
<dbReference type="PANTHER" id="PTHR30203:SF32">
    <property type="entry name" value="CATION EFFLUX SYSTEM PROTEIN CUSC"/>
    <property type="match status" value="1"/>
</dbReference>
<evidence type="ECO:0000313" key="5">
    <source>
        <dbReference type="Proteomes" id="UP000030302"/>
    </source>
</evidence>
<dbReference type="PROSITE" id="PS51257">
    <property type="entry name" value="PROKAR_LIPOPROTEIN"/>
    <property type="match status" value="1"/>
</dbReference>
<keyword evidence="2" id="KW-0564">Palmitate</keyword>
<comment type="similarity">
    <text evidence="1 2">Belongs to the outer membrane factor (OMF) (TC 1.B.17) family.</text>
</comment>
<feature type="signal peptide" evidence="2">
    <location>
        <begin position="1"/>
        <end position="19"/>
    </location>
</feature>
<keyword evidence="5" id="KW-1185">Reference proteome</keyword>
<dbReference type="GO" id="GO:0005886">
    <property type="term" value="C:plasma membrane"/>
    <property type="evidence" value="ECO:0007669"/>
    <property type="project" value="UniProtKB-SubCell"/>
</dbReference>
<feature type="compositionally biased region" description="Basic and acidic residues" evidence="3">
    <location>
        <begin position="475"/>
        <end position="487"/>
    </location>
</feature>
<dbReference type="RefSeq" id="WP_052134823.1">
    <property type="nucleotide sequence ID" value="NZ_CP009962.1"/>
</dbReference>
<dbReference type="GO" id="GO:0015562">
    <property type="term" value="F:efflux transmembrane transporter activity"/>
    <property type="evidence" value="ECO:0007669"/>
    <property type="project" value="InterPro"/>
</dbReference>
<keyword evidence="2" id="KW-0732">Signal</keyword>
<evidence type="ECO:0000256" key="1">
    <source>
        <dbReference type="ARBA" id="ARBA00007613"/>
    </source>
</evidence>
<dbReference type="Proteomes" id="UP000030302">
    <property type="component" value="Chromosome"/>
</dbReference>
<dbReference type="Gene3D" id="1.20.1600.10">
    <property type="entry name" value="Outer membrane efflux proteins (OEP)"/>
    <property type="match status" value="1"/>
</dbReference>
<dbReference type="NCBIfam" id="TIGR01845">
    <property type="entry name" value="outer_NodT"/>
    <property type="match status" value="1"/>
</dbReference>
<accession>A0A0A1FA19</accession>
<evidence type="ECO:0000313" key="4">
    <source>
        <dbReference type="EMBL" id="AIY40625.1"/>
    </source>
</evidence>
<keyword evidence="2" id="KW-0449">Lipoprotein</keyword>
<organism evidence="4 5">
    <name type="scientific">Collimonas arenae</name>
    <dbReference type="NCBI Taxonomy" id="279058"/>
    <lineage>
        <taxon>Bacteria</taxon>
        <taxon>Pseudomonadati</taxon>
        <taxon>Pseudomonadota</taxon>
        <taxon>Betaproteobacteria</taxon>
        <taxon>Burkholderiales</taxon>
        <taxon>Oxalobacteraceae</taxon>
        <taxon>Collimonas</taxon>
    </lineage>
</organism>